<gene>
    <name evidence="3" type="ORF">CRENPOLYSF2_2590012</name>
</gene>
<keyword evidence="3" id="KW-0808">Transferase</keyword>
<keyword evidence="1" id="KW-0812">Transmembrane</keyword>
<feature type="transmembrane region" description="Helical" evidence="1">
    <location>
        <begin position="21"/>
        <end position="37"/>
    </location>
</feature>
<feature type="transmembrane region" description="Helical" evidence="1">
    <location>
        <begin position="134"/>
        <end position="151"/>
    </location>
</feature>
<dbReference type="EMBL" id="FUKJ01000178">
    <property type="protein sequence ID" value="SJM92250.1"/>
    <property type="molecule type" value="Genomic_DNA"/>
</dbReference>
<feature type="domain" description="Acyltransferase 3" evidence="2">
    <location>
        <begin position="16"/>
        <end position="314"/>
    </location>
</feature>
<dbReference type="Pfam" id="PF01757">
    <property type="entry name" value="Acyl_transf_3"/>
    <property type="match status" value="1"/>
</dbReference>
<accession>A0A1R4H8Q9</accession>
<evidence type="ECO:0000313" key="3">
    <source>
        <dbReference type="EMBL" id="SJM92250.1"/>
    </source>
</evidence>
<dbReference type="InterPro" id="IPR002656">
    <property type="entry name" value="Acyl_transf_3_dom"/>
</dbReference>
<dbReference type="GO" id="GO:0016747">
    <property type="term" value="F:acyltransferase activity, transferring groups other than amino-acyl groups"/>
    <property type="evidence" value="ECO:0007669"/>
    <property type="project" value="InterPro"/>
</dbReference>
<protein>
    <submittedName>
        <fullName evidence="3">Putative membrane-bound acyltransferase YkrP</fullName>
        <ecNumber evidence="3">2.3.-.-</ecNumber>
    </submittedName>
</protein>
<feature type="transmembrane region" description="Helical" evidence="1">
    <location>
        <begin position="293"/>
        <end position="314"/>
    </location>
</feature>
<feature type="transmembrane region" description="Helical" evidence="1">
    <location>
        <begin position="228"/>
        <end position="253"/>
    </location>
</feature>
<dbReference type="AlphaFoldDB" id="A0A1R4H8Q9"/>
<dbReference type="PANTHER" id="PTHR37312:SF1">
    <property type="entry name" value="MEMBRANE-BOUND ACYLTRANSFERASE YKRP-RELATED"/>
    <property type="match status" value="1"/>
</dbReference>
<evidence type="ECO:0000259" key="2">
    <source>
        <dbReference type="Pfam" id="PF01757"/>
    </source>
</evidence>
<dbReference type="EC" id="2.3.-.-" evidence="3"/>
<sequence>MYQHRELIQVERHYLIDNAKIALMFFVVFGHCLELTHNNPMLHSLYLLIYSFHIPMFVLISGMLAKADISSEDLFKQISSLLIPLLVFEVLYEVLEITRFGRLSHYSLNLQPYWLLWFLWSLFLWKLLLSITSCFRFPVIFSLLIAVAAGYSTQIGYFLGLSRTLTFFPFFVLGYTLKPVFFQHLQKYHWLFFAAIILLAAALLNYFNDIDARWFYGSLSYSALGVEQWYAGFIRLFIYGFSFLVGIAVIALLPNKQLKISAYGERTLYIYMWHGFFIILIKAIGLVDAVGILGSWSTLAVLLLLSMLITIVLASKQLSPITEKALFVPVRKILLEDKYLPPPLG</sequence>
<feature type="transmembrane region" description="Helical" evidence="1">
    <location>
        <begin position="268"/>
        <end position="287"/>
    </location>
</feature>
<feature type="transmembrane region" description="Helical" evidence="1">
    <location>
        <begin position="43"/>
        <end position="62"/>
    </location>
</feature>
<feature type="transmembrane region" description="Helical" evidence="1">
    <location>
        <begin position="74"/>
        <end position="92"/>
    </location>
</feature>
<dbReference type="Proteomes" id="UP000195442">
    <property type="component" value="Unassembled WGS sequence"/>
</dbReference>
<keyword evidence="1" id="KW-0472">Membrane</keyword>
<keyword evidence="4" id="KW-1185">Reference proteome</keyword>
<keyword evidence="3" id="KW-0012">Acyltransferase</keyword>
<feature type="transmembrane region" description="Helical" evidence="1">
    <location>
        <begin position="189"/>
        <end position="208"/>
    </location>
</feature>
<evidence type="ECO:0000313" key="4">
    <source>
        <dbReference type="Proteomes" id="UP000195442"/>
    </source>
</evidence>
<keyword evidence="1" id="KW-1133">Transmembrane helix</keyword>
<dbReference type="PANTHER" id="PTHR37312">
    <property type="entry name" value="MEMBRANE-BOUND ACYLTRANSFERASE YKRP-RELATED"/>
    <property type="match status" value="1"/>
</dbReference>
<reference evidence="4" key="1">
    <citation type="submission" date="2017-02" db="EMBL/GenBank/DDBJ databases">
        <authorList>
            <person name="Daims H."/>
        </authorList>
    </citation>
    <scope>NUCLEOTIDE SEQUENCE [LARGE SCALE GENOMIC DNA]</scope>
</reference>
<evidence type="ECO:0000256" key="1">
    <source>
        <dbReference type="SAM" id="Phobius"/>
    </source>
</evidence>
<name>A0A1R4H8Q9_9GAMM</name>
<dbReference type="InterPro" id="IPR052734">
    <property type="entry name" value="Nod_factor_acetyltransferase"/>
</dbReference>
<organism evidence="3 4">
    <name type="scientific">Crenothrix polyspora</name>
    <dbReference type="NCBI Taxonomy" id="360316"/>
    <lineage>
        <taxon>Bacteria</taxon>
        <taxon>Pseudomonadati</taxon>
        <taxon>Pseudomonadota</taxon>
        <taxon>Gammaproteobacteria</taxon>
        <taxon>Methylococcales</taxon>
        <taxon>Crenotrichaceae</taxon>
        <taxon>Crenothrix</taxon>
    </lineage>
</organism>
<feature type="transmembrane region" description="Helical" evidence="1">
    <location>
        <begin position="112"/>
        <end position="129"/>
    </location>
</feature>
<proteinExistence type="predicted"/>